<gene>
    <name evidence="2" type="ORF">SDC9_71934</name>
</gene>
<protein>
    <submittedName>
        <fullName evidence="2">Uncharacterized protein</fullName>
    </submittedName>
</protein>
<reference evidence="2" key="1">
    <citation type="submission" date="2019-08" db="EMBL/GenBank/DDBJ databases">
        <authorList>
            <person name="Kucharzyk K."/>
            <person name="Murdoch R.W."/>
            <person name="Higgins S."/>
            <person name="Loffler F."/>
        </authorList>
    </citation>
    <scope>NUCLEOTIDE SEQUENCE</scope>
</reference>
<comment type="caution">
    <text evidence="2">The sequence shown here is derived from an EMBL/GenBank/DDBJ whole genome shotgun (WGS) entry which is preliminary data.</text>
</comment>
<evidence type="ECO:0000313" key="2">
    <source>
        <dbReference type="EMBL" id="MPM25440.1"/>
    </source>
</evidence>
<feature type="region of interest" description="Disordered" evidence="1">
    <location>
        <begin position="16"/>
        <end position="109"/>
    </location>
</feature>
<feature type="compositionally biased region" description="Basic and acidic residues" evidence="1">
    <location>
        <begin position="82"/>
        <end position="92"/>
    </location>
</feature>
<proteinExistence type="predicted"/>
<dbReference type="AlphaFoldDB" id="A0A644YAC6"/>
<sequence length="109" mass="12057">MIVHGRRVAFRVCKNRTPGIHEGDSPSQDSLPPGEILHKTGHPLLRQGNGEKGRLAGKLHSALTDDPVPDHAVEESPADAESTEHHGGHKENYLFLQGQHCRHSSHMRR</sequence>
<name>A0A644YAC6_9ZZZZ</name>
<organism evidence="2">
    <name type="scientific">bioreactor metagenome</name>
    <dbReference type="NCBI Taxonomy" id="1076179"/>
    <lineage>
        <taxon>unclassified sequences</taxon>
        <taxon>metagenomes</taxon>
        <taxon>ecological metagenomes</taxon>
    </lineage>
</organism>
<evidence type="ECO:0000256" key="1">
    <source>
        <dbReference type="SAM" id="MobiDB-lite"/>
    </source>
</evidence>
<dbReference type="EMBL" id="VSSQ01004499">
    <property type="protein sequence ID" value="MPM25440.1"/>
    <property type="molecule type" value="Genomic_DNA"/>
</dbReference>
<accession>A0A644YAC6</accession>
<feature type="compositionally biased region" description="Basic residues" evidence="1">
    <location>
        <begin position="100"/>
        <end position="109"/>
    </location>
</feature>